<dbReference type="GO" id="GO:0009968">
    <property type="term" value="P:negative regulation of signal transduction"/>
    <property type="evidence" value="ECO:0007669"/>
    <property type="project" value="UniProtKB-KW"/>
</dbReference>
<evidence type="ECO:0000313" key="5">
    <source>
        <dbReference type="EMBL" id="CEP14141.1"/>
    </source>
</evidence>
<evidence type="ECO:0000313" key="6">
    <source>
        <dbReference type="Proteomes" id="UP000054107"/>
    </source>
</evidence>
<dbReference type="PANTHER" id="PTHR10845:SF192">
    <property type="entry name" value="DOUBLE HIT, ISOFORM B"/>
    <property type="match status" value="1"/>
</dbReference>
<evidence type="ECO:0000256" key="1">
    <source>
        <dbReference type="ARBA" id="ARBA00022700"/>
    </source>
</evidence>
<gene>
    <name evidence="5" type="primary">PARPA_08304.1 scaffold 32756</name>
</gene>
<dbReference type="InterPro" id="IPR044926">
    <property type="entry name" value="RGS_subdomain_2"/>
</dbReference>
<name>A0A0B7NGU6_9FUNG</name>
<dbReference type="Gene3D" id="1.10.167.10">
    <property type="entry name" value="Regulator of G-protein Signalling 4, domain 2"/>
    <property type="match status" value="1"/>
</dbReference>
<dbReference type="InterPro" id="IPR000591">
    <property type="entry name" value="DEP_dom"/>
</dbReference>
<dbReference type="EMBL" id="LN731032">
    <property type="protein sequence ID" value="CEP14141.1"/>
    <property type="molecule type" value="Genomic_DNA"/>
</dbReference>
<feature type="region of interest" description="Disordered" evidence="2">
    <location>
        <begin position="750"/>
        <end position="780"/>
    </location>
</feature>
<dbReference type="Proteomes" id="UP000054107">
    <property type="component" value="Unassembled WGS sequence"/>
</dbReference>
<dbReference type="OrthoDB" id="196547at2759"/>
<dbReference type="AlphaFoldDB" id="A0A0B7NGU6"/>
<dbReference type="Gene3D" id="1.10.10.10">
    <property type="entry name" value="Winged helix-like DNA-binding domain superfamily/Winged helix DNA-binding domain"/>
    <property type="match status" value="2"/>
</dbReference>
<dbReference type="InterPro" id="IPR016137">
    <property type="entry name" value="RGS"/>
</dbReference>
<feature type="compositionally biased region" description="Polar residues" evidence="2">
    <location>
        <begin position="398"/>
        <end position="416"/>
    </location>
</feature>
<dbReference type="PROSITE" id="PS50132">
    <property type="entry name" value="RGS"/>
    <property type="match status" value="1"/>
</dbReference>
<evidence type="ECO:0008006" key="7">
    <source>
        <dbReference type="Google" id="ProtNLM"/>
    </source>
</evidence>
<dbReference type="InterPro" id="IPR058855">
    <property type="entry name" value="RGS1/SST2-like_Fungal-DR"/>
</dbReference>
<accession>A0A0B7NGU6</accession>
<organism evidence="5 6">
    <name type="scientific">Parasitella parasitica</name>
    <dbReference type="NCBI Taxonomy" id="35722"/>
    <lineage>
        <taxon>Eukaryota</taxon>
        <taxon>Fungi</taxon>
        <taxon>Fungi incertae sedis</taxon>
        <taxon>Mucoromycota</taxon>
        <taxon>Mucoromycotina</taxon>
        <taxon>Mucoromycetes</taxon>
        <taxon>Mucorales</taxon>
        <taxon>Mucorineae</taxon>
        <taxon>Mucoraceae</taxon>
        <taxon>Parasitella</taxon>
    </lineage>
</organism>
<feature type="domain" description="DEP" evidence="4">
    <location>
        <begin position="196"/>
        <end position="278"/>
    </location>
</feature>
<feature type="compositionally biased region" description="Low complexity" evidence="2">
    <location>
        <begin position="313"/>
        <end position="353"/>
    </location>
</feature>
<feature type="region of interest" description="Disordered" evidence="2">
    <location>
        <begin position="396"/>
        <end position="417"/>
    </location>
</feature>
<feature type="compositionally biased region" description="Basic and acidic residues" evidence="2">
    <location>
        <begin position="750"/>
        <end position="759"/>
    </location>
</feature>
<dbReference type="SUPFAM" id="SSF48097">
    <property type="entry name" value="Regulator of G-protein signaling, RGS"/>
    <property type="match status" value="1"/>
</dbReference>
<dbReference type="PANTHER" id="PTHR10845">
    <property type="entry name" value="REGULATOR OF G PROTEIN SIGNALING"/>
    <property type="match status" value="1"/>
</dbReference>
<evidence type="ECO:0000259" key="4">
    <source>
        <dbReference type="PROSITE" id="PS50186"/>
    </source>
</evidence>
<dbReference type="InterPro" id="IPR036305">
    <property type="entry name" value="RGS_sf"/>
</dbReference>
<sequence>MPNSASLSTYTTMMRVNSKGRPYAKDLFDLFSALLIQQPLTDHRSLFRTYPSTFTTDEAVESLGHLEFTHLVSAPNPLDASNPILTRTTTTFSMSRAMAKTLGQHFINARLTENATDPQNRTMKDRGIWSPTPKGKFMIQDFSHRARVPIKHMQAHLARIHTFPIVQFERLLDDDQISFSRQNMIDAFRTMMEWLPTDNIMIDDIGGVNNDTLIEYKDTFYGYQCFEWISEYTSVVSNEESEMIAAEFVQYGWMLQVLDKSDKVLSRKDASTLFKYDRRTQYYLTEKGRRTLDANRLLNGATSFSSNTAIYNAPSPRSRTQSSRTTATTATRSSSSSSTSSIKTSSSSPSQPALKPIALHKSKREEHTSRLLPTTATASLADSTSVVPKAIITKRRSTVSQASVSLPLSPPSTAGASQDMREAYSSESMLQIESNSCDFGFSSASSTASSAPTTIAPSVSLDGNEQESEERQILLDRLNQLRIQNRSDPGTTLHESLDHNYQHQHQPNSQHARLESILQDPLIRMYFRQFLKSCFCEENINFWVDYNALIKKLGYVSEDKDAMKPEELLSLPSKFCESLLVHCCSIYTNYFCPDNAPSELNIDHSLRHDIVRYMQATFTSIAYSSDEDNGNGKPVVADASNVPFGSISVSSHGILSSTAMSSFRKKKKKSNRNHDGSNGLVNASSCPDDSMLVSIRDGVQDSPQTCLYKILHLYGQANDHICRIMAQDSVPRFMKTQKYVDLMKSYYLSPEERKKKLNQDEDVDEEEEADTDTDAEEDDN</sequence>
<proteinExistence type="predicted"/>
<dbReference type="GO" id="GO:0035556">
    <property type="term" value="P:intracellular signal transduction"/>
    <property type="evidence" value="ECO:0007669"/>
    <property type="project" value="InterPro"/>
</dbReference>
<feature type="region of interest" description="Disordered" evidence="2">
    <location>
        <begin position="308"/>
        <end position="376"/>
    </location>
</feature>
<dbReference type="SMART" id="SM00315">
    <property type="entry name" value="RGS"/>
    <property type="match status" value="1"/>
</dbReference>
<dbReference type="SMART" id="SM00049">
    <property type="entry name" value="DEP"/>
    <property type="match status" value="2"/>
</dbReference>
<dbReference type="Pfam" id="PF25889">
    <property type="entry name" value="WHD_Fungal_DR"/>
    <property type="match status" value="1"/>
</dbReference>
<feature type="compositionally biased region" description="Acidic residues" evidence="2">
    <location>
        <begin position="760"/>
        <end position="780"/>
    </location>
</feature>
<reference evidence="5 6" key="1">
    <citation type="submission" date="2014-09" db="EMBL/GenBank/DDBJ databases">
        <authorList>
            <person name="Ellenberger Sabrina"/>
        </authorList>
    </citation>
    <scope>NUCLEOTIDE SEQUENCE [LARGE SCALE GENOMIC DNA]</scope>
    <source>
        <strain evidence="5 6">CBS 412.66</strain>
    </source>
</reference>
<feature type="domain" description="RGS" evidence="3">
    <location>
        <begin position="513"/>
        <end position="743"/>
    </location>
</feature>
<dbReference type="STRING" id="35722.A0A0B7NGU6"/>
<dbReference type="PROSITE" id="PS50186">
    <property type="entry name" value="DEP"/>
    <property type="match status" value="1"/>
</dbReference>
<keyword evidence="1" id="KW-0734">Signal transduction inhibitor</keyword>
<feature type="region of interest" description="Disordered" evidence="2">
    <location>
        <begin position="660"/>
        <end position="683"/>
    </location>
</feature>
<dbReference type="InterPro" id="IPR036390">
    <property type="entry name" value="WH_DNA-bd_sf"/>
</dbReference>
<dbReference type="InterPro" id="IPR036388">
    <property type="entry name" value="WH-like_DNA-bd_sf"/>
</dbReference>
<evidence type="ECO:0000259" key="3">
    <source>
        <dbReference type="PROSITE" id="PS50132"/>
    </source>
</evidence>
<evidence type="ECO:0000256" key="2">
    <source>
        <dbReference type="SAM" id="MobiDB-lite"/>
    </source>
</evidence>
<protein>
    <recommendedName>
        <fullName evidence="7">RGS domain-containing protein</fullName>
    </recommendedName>
</protein>
<dbReference type="Pfam" id="PF00615">
    <property type="entry name" value="RGS"/>
    <property type="match status" value="1"/>
</dbReference>
<keyword evidence="6" id="KW-1185">Reference proteome</keyword>
<dbReference type="SUPFAM" id="SSF46785">
    <property type="entry name" value="Winged helix' DNA-binding domain"/>
    <property type="match status" value="1"/>
</dbReference>